<evidence type="ECO:0000256" key="8">
    <source>
        <dbReference type="SAM" id="Phobius"/>
    </source>
</evidence>
<evidence type="ECO:0000256" key="1">
    <source>
        <dbReference type="ARBA" id="ARBA00004141"/>
    </source>
</evidence>
<dbReference type="InterPro" id="IPR011701">
    <property type="entry name" value="MFS"/>
</dbReference>
<dbReference type="Gene3D" id="1.20.1250.20">
    <property type="entry name" value="MFS general substrate transporter like domains"/>
    <property type="match status" value="2"/>
</dbReference>
<feature type="compositionally biased region" description="Polar residues" evidence="7">
    <location>
        <begin position="566"/>
        <end position="575"/>
    </location>
</feature>
<feature type="transmembrane region" description="Helical" evidence="8">
    <location>
        <begin position="377"/>
        <end position="397"/>
    </location>
</feature>
<feature type="transmembrane region" description="Helical" evidence="8">
    <location>
        <begin position="264"/>
        <end position="286"/>
    </location>
</feature>
<evidence type="ECO:0000256" key="6">
    <source>
        <dbReference type="ARBA" id="ARBA00037968"/>
    </source>
</evidence>
<evidence type="ECO:0000256" key="2">
    <source>
        <dbReference type="ARBA" id="ARBA00022448"/>
    </source>
</evidence>
<feature type="transmembrane region" description="Helical" evidence="8">
    <location>
        <begin position="440"/>
        <end position="460"/>
    </location>
</feature>
<evidence type="ECO:0000256" key="3">
    <source>
        <dbReference type="ARBA" id="ARBA00022692"/>
    </source>
</evidence>
<dbReference type="InterPro" id="IPR036259">
    <property type="entry name" value="MFS_trans_sf"/>
</dbReference>
<evidence type="ECO:0000259" key="9">
    <source>
        <dbReference type="PROSITE" id="PS50850"/>
    </source>
</evidence>
<gene>
    <name evidence="10" type="ORF">BDV35DRAFT_403427</name>
</gene>
<evidence type="ECO:0000256" key="7">
    <source>
        <dbReference type="SAM" id="MobiDB-lite"/>
    </source>
</evidence>
<reference evidence="10" key="1">
    <citation type="submission" date="2019-04" db="EMBL/GenBank/DDBJ databases">
        <title>Friends and foes A comparative genomics study of 23 Aspergillus species from section Flavi.</title>
        <authorList>
            <consortium name="DOE Joint Genome Institute"/>
            <person name="Kjaerbolling I."/>
            <person name="Vesth T."/>
            <person name="Frisvad J.C."/>
            <person name="Nybo J.L."/>
            <person name="Theobald S."/>
            <person name="Kildgaard S."/>
            <person name="Isbrandt T."/>
            <person name="Kuo A."/>
            <person name="Sato A."/>
            <person name="Lyhne E.K."/>
            <person name="Kogle M.E."/>
            <person name="Wiebenga A."/>
            <person name="Kun R.S."/>
            <person name="Lubbers R.J."/>
            <person name="Makela M.R."/>
            <person name="Barry K."/>
            <person name="Chovatia M."/>
            <person name="Clum A."/>
            <person name="Daum C."/>
            <person name="Haridas S."/>
            <person name="He G."/>
            <person name="LaButti K."/>
            <person name="Lipzen A."/>
            <person name="Mondo S."/>
            <person name="Riley R."/>
            <person name="Salamov A."/>
            <person name="Simmons B.A."/>
            <person name="Magnuson J.K."/>
            <person name="Henrissat B."/>
            <person name="Mortensen U.H."/>
            <person name="Larsen T.O."/>
            <person name="Devries R.P."/>
            <person name="Grigoriev I.V."/>
            <person name="Machida M."/>
            <person name="Baker S.E."/>
            <person name="Andersen M.R."/>
        </authorList>
    </citation>
    <scope>NUCLEOTIDE SEQUENCE [LARGE SCALE GENOMIC DNA]</scope>
    <source>
        <strain evidence="10">CBS 121.62</strain>
    </source>
</reference>
<feature type="compositionally biased region" description="Basic and acidic residues" evidence="7">
    <location>
        <begin position="553"/>
        <end position="564"/>
    </location>
</feature>
<feature type="region of interest" description="Disordered" evidence="7">
    <location>
        <begin position="552"/>
        <end position="575"/>
    </location>
</feature>
<dbReference type="PANTHER" id="PTHR43791:SF64">
    <property type="entry name" value="MAJOR FACILITATOR SUPERFAMILY (MFS) PROFILE DOMAIN-CONTAINING PROTEIN"/>
    <property type="match status" value="1"/>
</dbReference>
<accession>A0A5N6HJF6</accession>
<feature type="transmembrane region" description="Helical" evidence="8">
    <location>
        <begin position="409"/>
        <end position="428"/>
    </location>
</feature>
<dbReference type="InterPro" id="IPR020846">
    <property type="entry name" value="MFS_dom"/>
</dbReference>
<protein>
    <submittedName>
        <fullName evidence="10">Major facilitator superfamily domain-containing protein</fullName>
    </submittedName>
</protein>
<sequence length="575" mass="65409">MRLSAVWLDIRLQMRQQKCCMGVRAVDNSFCCHDSSRGMHIPELWLRLVTPQFSSRTKREQLPSARYNRLEEKLCELCWMTGSSWPLVCCDGTVYFRLCLRFFAFIELDRHTVIKYLDQQNINNAYVSGMKEDLNLFGNELNLFTTYFNAAYCVMLIPSQIILTYVRPSFWLPGLEIAWGVLTGLIAMCNSAKQIYVLRVFLGLCESSAWPGMMTLFMYWYTPTELAKRMGFYQSCQAAGQMMSGALQTAITNTMEGHHGLAGWRWLFVINAIITVVWGFLGFFMIPDLPNRPNPRAFWFKKVHAELSMERLARNGRAEPKRMTWAGVKRTFSGWVVYFIAVLYIATVLGTYGYVYFSLFLKALKRPDGSPRWSVSQVNAIPIGGSAINVVFVWVWALLSDFLETRWTLIVLQGIIGIIPCIIMSIWTRHPTSVDVSAAYASYFIAHTCLGTAPLIFAWLSDLIPQDPEARTLVVGVAVAGYYAISAWSQVLVWPASQAPYYRYGWQSALALLVLVIVMTCVLRFIDVRYLLPKRVAFQEALDAEVVAGGSLKNEEERPRDADLKTPTTSTRVDE</sequence>
<dbReference type="SUPFAM" id="SSF103473">
    <property type="entry name" value="MFS general substrate transporter"/>
    <property type="match status" value="1"/>
</dbReference>
<feature type="transmembrane region" description="Helical" evidence="8">
    <location>
        <begin position="169"/>
        <end position="189"/>
    </location>
</feature>
<keyword evidence="4 8" id="KW-1133">Transmembrane helix</keyword>
<dbReference type="Proteomes" id="UP000325434">
    <property type="component" value="Unassembled WGS sequence"/>
</dbReference>
<keyword evidence="2" id="KW-0813">Transport</keyword>
<dbReference type="EMBL" id="ML734553">
    <property type="protein sequence ID" value="KAB8252783.1"/>
    <property type="molecule type" value="Genomic_DNA"/>
</dbReference>
<dbReference type="Pfam" id="PF07690">
    <property type="entry name" value="MFS_1"/>
    <property type="match status" value="1"/>
</dbReference>
<proteinExistence type="inferred from homology"/>
<evidence type="ECO:0000256" key="5">
    <source>
        <dbReference type="ARBA" id="ARBA00023136"/>
    </source>
</evidence>
<feature type="transmembrane region" description="Helical" evidence="8">
    <location>
        <begin position="332"/>
        <end position="357"/>
    </location>
</feature>
<dbReference type="GO" id="GO:0022857">
    <property type="term" value="F:transmembrane transporter activity"/>
    <property type="evidence" value="ECO:0007669"/>
    <property type="project" value="InterPro"/>
</dbReference>
<feature type="transmembrane region" description="Helical" evidence="8">
    <location>
        <begin position="196"/>
        <end position="221"/>
    </location>
</feature>
<evidence type="ECO:0000256" key="4">
    <source>
        <dbReference type="ARBA" id="ARBA00022989"/>
    </source>
</evidence>
<comment type="similarity">
    <text evidence="6">Belongs to the major facilitator superfamily. Allantoate permease family.</text>
</comment>
<dbReference type="FunFam" id="1.20.1250.20:FF:000065">
    <property type="entry name" value="Putative MFS pantothenate transporter"/>
    <property type="match status" value="1"/>
</dbReference>
<dbReference type="AlphaFoldDB" id="A0A5N6HJF6"/>
<dbReference type="GO" id="GO:0016020">
    <property type="term" value="C:membrane"/>
    <property type="evidence" value="ECO:0007669"/>
    <property type="project" value="UniProtKB-SubCell"/>
</dbReference>
<dbReference type="VEuPathDB" id="FungiDB:AFLA_007515"/>
<dbReference type="PANTHER" id="PTHR43791">
    <property type="entry name" value="PERMEASE-RELATED"/>
    <property type="match status" value="1"/>
</dbReference>
<name>A0A5N6HJF6_ASPFL</name>
<keyword evidence="3 8" id="KW-0812">Transmembrane</keyword>
<feature type="domain" description="Major facilitator superfamily (MFS) profile" evidence="9">
    <location>
        <begin position="104"/>
        <end position="536"/>
    </location>
</feature>
<comment type="subcellular location">
    <subcellularLocation>
        <location evidence="1">Membrane</location>
        <topology evidence="1">Multi-pass membrane protein</topology>
    </subcellularLocation>
</comment>
<keyword evidence="5 8" id="KW-0472">Membrane</keyword>
<evidence type="ECO:0000313" key="10">
    <source>
        <dbReference type="EMBL" id="KAB8252783.1"/>
    </source>
</evidence>
<feature type="transmembrane region" description="Helical" evidence="8">
    <location>
        <begin position="506"/>
        <end position="526"/>
    </location>
</feature>
<dbReference type="PROSITE" id="PS50850">
    <property type="entry name" value="MFS"/>
    <property type="match status" value="1"/>
</dbReference>
<feature type="transmembrane region" description="Helical" evidence="8">
    <location>
        <begin position="141"/>
        <end position="163"/>
    </location>
</feature>
<organism evidence="10">
    <name type="scientific">Aspergillus flavus</name>
    <dbReference type="NCBI Taxonomy" id="5059"/>
    <lineage>
        <taxon>Eukaryota</taxon>
        <taxon>Fungi</taxon>
        <taxon>Dikarya</taxon>
        <taxon>Ascomycota</taxon>
        <taxon>Pezizomycotina</taxon>
        <taxon>Eurotiomycetes</taxon>
        <taxon>Eurotiomycetidae</taxon>
        <taxon>Eurotiales</taxon>
        <taxon>Aspergillaceae</taxon>
        <taxon>Aspergillus</taxon>
        <taxon>Aspergillus subgen. Circumdati</taxon>
    </lineage>
</organism>
<dbReference type="VEuPathDB" id="FungiDB:F9C07_5294"/>
<feature type="transmembrane region" description="Helical" evidence="8">
    <location>
        <begin position="472"/>
        <end position="494"/>
    </location>
</feature>